<dbReference type="Proteomes" id="UP000247536">
    <property type="component" value="Unassembled WGS sequence"/>
</dbReference>
<evidence type="ECO:0000313" key="2">
    <source>
        <dbReference type="Proteomes" id="UP000247536"/>
    </source>
</evidence>
<comment type="caution">
    <text evidence="1">The sequence shown here is derived from an EMBL/GenBank/DDBJ whole genome shotgun (WGS) entry which is preliminary data.</text>
</comment>
<name>A0ABX5NWT2_9HYPH</name>
<protein>
    <recommendedName>
        <fullName evidence="3">Thermonuclease family protein</fullName>
    </recommendedName>
</protein>
<accession>A0ABX5NWT2</accession>
<gene>
    <name evidence="1" type="ORF">DMY87_04635</name>
</gene>
<proteinExistence type="predicted"/>
<dbReference type="InterPro" id="IPR035437">
    <property type="entry name" value="SNase_OB-fold_sf"/>
</dbReference>
<dbReference type="RefSeq" id="WP_110790069.1">
    <property type="nucleotide sequence ID" value="NZ_QJRY01000001.1"/>
</dbReference>
<evidence type="ECO:0008006" key="3">
    <source>
        <dbReference type="Google" id="ProtNLM"/>
    </source>
</evidence>
<organism evidence="1 2">
    <name type="scientific">Rhizobium wuzhouense</name>
    <dbReference type="NCBI Taxonomy" id="1986026"/>
    <lineage>
        <taxon>Bacteria</taxon>
        <taxon>Pseudomonadati</taxon>
        <taxon>Pseudomonadota</taxon>
        <taxon>Alphaproteobacteria</taxon>
        <taxon>Hyphomicrobiales</taxon>
        <taxon>Rhizobiaceae</taxon>
        <taxon>Rhizobium/Agrobacterium group</taxon>
        <taxon>Rhizobium</taxon>
    </lineage>
</organism>
<dbReference type="EMBL" id="QJRY01000001">
    <property type="protein sequence ID" value="PYB77640.1"/>
    <property type="molecule type" value="Genomic_DNA"/>
</dbReference>
<reference evidence="1 2" key="1">
    <citation type="submission" date="2018-06" db="EMBL/GenBank/DDBJ databases">
        <title>Rhizobium wuzhouense sp. nov., isolated from roots of Oryza officinalis.</title>
        <authorList>
            <person name="Yuan T."/>
        </authorList>
    </citation>
    <scope>NUCLEOTIDE SEQUENCE [LARGE SCALE GENOMIC DNA]</scope>
    <source>
        <strain evidence="1 2">W44</strain>
    </source>
</reference>
<sequence length="240" mass="26097">MRRTVTFIAGVIGLLVWGFLVVTAGQSFREDPVDYDMQDLDVPDPAELDLPDVSAAPEASTDPAVTAAALQTPRRVRAIEPQQFASPAYSDTGDLQRVAARAPLADPPKRAKAKVVLLHRPTSLQAGVIGFGQTQTVRLVDISATALERTCPDASDGRWACGVMARTQQRLFIRNRSLACETASAAWQGEIRTRCWIGLQDVSAWLAKQGWAEAEPKSSLFPLTELARAERRGLFGDAVR</sequence>
<evidence type="ECO:0000313" key="1">
    <source>
        <dbReference type="EMBL" id="PYB77640.1"/>
    </source>
</evidence>
<dbReference type="SUPFAM" id="SSF50199">
    <property type="entry name" value="Staphylococcal nuclease"/>
    <property type="match status" value="1"/>
</dbReference>
<dbReference type="Gene3D" id="2.40.50.90">
    <property type="match status" value="1"/>
</dbReference>
<keyword evidence="2" id="KW-1185">Reference proteome</keyword>